<proteinExistence type="predicted"/>
<dbReference type="GO" id="GO:0000162">
    <property type="term" value="P:L-tryptophan biosynthetic process"/>
    <property type="evidence" value="ECO:0007669"/>
    <property type="project" value="TreeGrafter"/>
</dbReference>
<sequence length="56" mass="6412">TFPKSLDISATTKDNEIMAVRHKTYSIEGVQFHPESILTPLGEKLMHNFLQQKKRG</sequence>
<keyword evidence="1" id="KW-0315">Glutamine amidotransferase</keyword>
<protein>
    <recommendedName>
        <fullName evidence="2">Glutamine amidotransferase domain-containing protein</fullName>
    </recommendedName>
</protein>
<evidence type="ECO:0000256" key="1">
    <source>
        <dbReference type="ARBA" id="ARBA00022962"/>
    </source>
</evidence>
<feature type="non-terminal residue" evidence="3">
    <location>
        <position position="1"/>
    </location>
</feature>
<dbReference type="EMBL" id="UINC01142332">
    <property type="protein sequence ID" value="SVD30607.1"/>
    <property type="molecule type" value="Genomic_DNA"/>
</dbReference>
<reference evidence="3" key="1">
    <citation type="submission" date="2018-05" db="EMBL/GenBank/DDBJ databases">
        <authorList>
            <person name="Lanie J.A."/>
            <person name="Ng W.-L."/>
            <person name="Kazmierczak K.M."/>
            <person name="Andrzejewski T.M."/>
            <person name="Davidsen T.M."/>
            <person name="Wayne K.J."/>
            <person name="Tettelin H."/>
            <person name="Glass J.I."/>
            <person name="Rusch D."/>
            <person name="Podicherti R."/>
            <person name="Tsui H.-C.T."/>
            <person name="Winkler M.E."/>
        </authorList>
    </citation>
    <scope>NUCLEOTIDE SEQUENCE</scope>
</reference>
<dbReference type="GO" id="GO:0004049">
    <property type="term" value="F:anthranilate synthase activity"/>
    <property type="evidence" value="ECO:0007669"/>
    <property type="project" value="TreeGrafter"/>
</dbReference>
<accession>A0A382U9C9</accession>
<dbReference type="InterPro" id="IPR017926">
    <property type="entry name" value="GATASE"/>
</dbReference>
<dbReference type="PANTHER" id="PTHR43418">
    <property type="entry name" value="MULTIFUNCTIONAL TRYPTOPHAN BIOSYNTHESIS PROTEIN-RELATED"/>
    <property type="match status" value="1"/>
</dbReference>
<organism evidence="3">
    <name type="scientific">marine metagenome</name>
    <dbReference type="NCBI Taxonomy" id="408172"/>
    <lineage>
        <taxon>unclassified sequences</taxon>
        <taxon>metagenomes</taxon>
        <taxon>ecological metagenomes</taxon>
    </lineage>
</organism>
<dbReference type="AlphaFoldDB" id="A0A382U9C9"/>
<gene>
    <name evidence="3" type="ORF">METZ01_LOCUS383461</name>
</gene>
<name>A0A382U9C9_9ZZZZ</name>
<dbReference type="Gene3D" id="3.40.50.880">
    <property type="match status" value="1"/>
</dbReference>
<dbReference type="InterPro" id="IPR029062">
    <property type="entry name" value="Class_I_gatase-like"/>
</dbReference>
<dbReference type="InterPro" id="IPR050472">
    <property type="entry name" value="Anth_synth/Amidotransfase"/>
</dbReference>
<evidence type="ECO:0000259" key="2">
    <source>
        <dbReference type="Pfam" id="PF00117"/>
    </source>
</evidence>
<dbReference type="PROSITE" id="PS51273">
    <property type="entry name" value="GATASE_TYPE_1"/>
    <property type="match status" value="1"/>
</dbReference>
<feature type="domain" description="Glutamine amidotransferase" evidence="2">
    <location>
        <begin position="2"/>
        <end position="51"/>
    </location>
</feature>
<dbReference type="GO" id="GO:0005829">
    <property type="term" value="C:cytosol"/>
    <property type="evidence" value="ECO:0007669"/>
    <property type="project" value="TreeGrafter"/>
</dbReference>
<dbReference type="Pfam" id="PF00117">
    <property type="entry name" value="GATase"/>
    <property type="match status" value="1"/>
</dbReference>
<evidence type="ECO:0000313" key="3">
    <source>
        <dbReference type="EMBL" id="SVD30607.1"/>
    </source>
</evidence>
<dbReference type="PANTHER" id="PTHR43418:SF4">
    <property type="entry name" value="MULTIFUNCTIONAL TRYPTOPHAN BIOSYNTHESIS PROTEIN"/>
    <property type="match status" value="1"/>
</dbReference>
<dbReference type="SUPFAM" id="SSF52317">
    <property type="entry name" value="Class I glutamine amidotransferase-like"/>
    <property type="match status" value="1"/>
</dbReference>